<dbReference type="Proteomes" id="UP001209540">
    <property type="component" value="Unassembled WGS sequence"/>
</dbReference>
<proteinExistence type="predicted"/>
<organism evidence="1 2">
    <name type="scientific">Phascolomyces articulosus</name>
    <dbReference type="NCBI Taxonomy" id="60185"/>
    <lineage>
        <taxon>Eukaryota</taxon>
        <taxon>Fungi</taxon>
        <taxon>Fungi incertae sedis</taxon>
        <taxon>Mucoromycota</taxon>
        <taxon>Mucoromycotina</taxon>
        <taxon>Mucoromycetes</taxon>
        <taxon>Mucorales</taxon>
        <taxon>Lichtheimiaceae</taxon>
        <taxon>Phascolomyces</taxon>
    </lineage>
</organism>
<keyword evidence="2" id="KW-1185">Reference proteome</keyword>
<evidence type="ECO:0000313" key="1">
    <source>
        <dbReference type="EMBL" id="KAI9275460.1"/>
    </source>
</evidence>
<evidence type="ECO:0000313" key="2">
    <source>
        <dbReference type="Proteomes" id="UP001209540"/>
    </source>
</evidence>
<protein>
    <submittedName>
        <fullName evidence="1">Uncharacterized protein</fullName>
    </submittedName>
</protein>
<reference evidence="1" key="2">
    <citation type="submission" date="2023-02" db="EMBL/GenBank/DDBJ databases">
        <authorList>
            <consortium name="DOE Joint Genome Institute"/>
            <person name="Mondo S.J."/>
            <person name="Chang Y."/>
            <person name="Wang Y."/>
            <person name="Ahrendt S."/>
            <person name="Andreopoulos W."/>
            <person name="Barry K."/>
            <person name="Beard J."/>
            <person name="Benny G.L."/>
            <person name="Blankenship S."/>
            <person name="Bonito G."/>
            <person name="Cuomo C."/>
            <person name="Desiro A."/>
            <person name="Gervers K.A."/>
            <person name="Hundley H."/>
            <person name="Kuo A."/>
            <person name="LaButti K."/>
            <person name="Lang B.F."/>
            <person name="Lipzen A."/>
            <person name="O'Donnell K."/>
            <person name="Pangilinan J."/>
            <person name="Reynolds N."/>
            <person name="Sandor L."/>
            <person name="Smith M.W."/>
            <person name="Tsang A."/>
            <person name="Grigoriev I.V."/>
            <person name="Stajich J.E."/>
            <person name="Spatafora J.W."/>
        </authorList>
    </citation>
    <scope>NUCLEOTIDE SEQUENCE</scope>
    <source>
        <strain evidence="1">RSA 2281</strain>
    </source>
</reference>
<dbReference type="EMBL" id="JAIXMP010000003">
    <property type="protein sequence ID" value="KAI9275460.1"/>
    <property type="molecule type" value="Genomic_DNA"/>
</dbReference>
<feature type="non-terminal residue" evidence="1">
    <location>
        <position position="1"/>
    </location>
</feature>
<name>A0AAD5K9M0_9FUNG</name>
<comment type="caution">
    <text evidence="1">The sequence shown here is derived from an EMBL/GenBank/DDBJ whole genome shotgun (WGS) entry which is preliminary data.</text>
</comment>
<reference evidence="1" key="1">
    <citation type="journal article" date="2022" name="IScience">
        <title>Evolution of zygomycete secretomes and the origins of terrestrial fungal ecologies.</title>
        <authorList>
            <person name="Chang Y."/>
            <person name="Wang Y."/>
            <person name="Mondo S."/>
            <person name="Ahrendt S."/>
            <person name="Andreopoulos W."/>
            <person name="Barry K."/>
            <person name="Beard J."/>
            <person name="Benny G.L."/>
            <person name="Blankenship S."/>
            <person name="Bonito G."/>
            <person name="Cuomo C."/>
            <person name="Desiro A."/>
            <person name="Gervers K.A."/>
            <person name="Hundley H."/>
            <person name="Kuo A."/>
            <person name="LaButti K."/>
            <person name="Lang B.F."/>
            <person name="Lipzen A."/>
            <person name="O'Donnell K."/>
            <person name="Pangilinan J."/>
            <person name="Reynolds N."/>
            <person name="Sandor L."/>
            <person name="Smith M.E."/>
            <person name="Tsang A."/>
            <person name="Grigoriev I.V."/>
            <person name="Stajich J.E."/>
            <person name="Spatafora J.W."/>
        </authorList>
    </citation>
    <scope>NUCLEOTIDE SEQUENCE</scope>
    <source>
        <strain evidence="1">RSA 2281</strain>
    </source>
</reference>
<accession>A0AAD5K9M0</accession>
<gene>
    <name evidence="1" type="ORF">BDA99DRAFT_431081</name>
</gene>
<dbReference type="AlphaFoldDB" id="A0AAD5K9M0"/>
<sequence length="69" mass="7973">SLTSNAYNEAGRGKVSFDHHKAMFALLSMIKNMANEFQYASYEEVKNMKFFFIHAHGKLRAPKKNIDTF</sequence>